<evidence type="ECO:0008006" key="3">
    <source>
        <dbReference type="Google" id="ProtNLM"/>
    </source>
</evidence>
<feature type="non-terminal residue" evidence="1">
    <location>
        <position position="88"/>
    </location>
</feature>
<protein>
    <recommendedName>
        <fullName evidence="3">Cadherin domain-containing protein</fullName>
    </recommendedName>
</protein>
<accession>A0A6L2QDG3</accession>
<comment type="caution">
    <text evidence="1">The sequence shown here is derived from an EMBL/GenBank/DDBJ whole genome shotgun (WGS) entry which is preliminary data.</text>
</comment>
<dbReference type="Proteomes" id="UP000502823">
    <property type="component" value="Unassembled WGS sequence"/>
</dbReference>
<dbReference type="SUPFAM" id="SSF49313">
    <property type="entry name" value="Cadherin-like"/>
    <property type="match status" value="1"/>
</dbReference>
<dbReference type="OrthoDB" id="8188793at2759"/>
<dbReference type="AlphaFoldDB" id="A0A6L2QDG3"/>
<dbReference type="InParanoid" id="A0A6L2QDG3"/>
<sequence>DAYAEPDNDTRNLAGFMLAVVVQDVQDIPPVFTNVPPVTVLNNTLQKGDVMLEVHAEDCDKGSPRELRYGIVSEGNPFVPVFNIDQKS</sequence>
<dbReference type="GO" id="GO:0005509">
    <property type="term" value="F:calcium ion binding"/>
    <property type="evidence" value="ECO:0007669"/>
    <property type="project" value="InterPro"/>
</dbReference>
<dbReference type="Gene3D" id="2.60.40.60">
    <property type="entry name" value="Cadherins"/>
    <property type="match status" value="1"/>
</dbReference>
<evidence type="ECO:0000313" key="1">
    <source>
        <dbReference type="EMBL" id="GFG40127.1"/>
    </source>
</evidence>
<evidence type="ECO:0000313" key="2">
    <source>
        <dbReference type="Proteomes" id="UP000502823"/>
    </source>
</evidence>
<organism evidence="1 2">
    <name type="scientific">Coptotermes formosanus</name>
    <name type="common">Formosan subterranean termite</name>
    <dbReference type="NCBI Taxonomy" id="36987"/>
    <lineage>
        <taxon>Eukaryota</taxon>
        <taxon>Metazoa</taxon>
        <taxon>Ecdysozoa</taxon>
        <taxon>Arthropoda</taxon>
        <taxon>Hexapoda</taxon>
        <taxon>Insecta</taxon>
        <taxon>Pterygota</taxon>
        <taxon>Neoptera</taxon>
        <taxon>Polyneoptera</taxon>
        <taxon>Dictyoptera</taxon>
        <taxon>Blattodea</taxon>
        <taxon>Blattoidea</taxon>
        <taxon>Termitoidae</taxon>
        <taxon>Rhinotermitidae</taxon>
        <taxon>Coptotermes</taxon>
    </lineage>
</organism>
<dbReference type="GO" id="GO:0016020">
    <property type="term" value="C:membrane"/>
    <property type="evidence" value="ECO:0007669"/>
    <property type="project" value="InterPro"/>
</dbReference>
<keyword evidence="2" id="KW-1185">Reference proteome</keyword>
<name>A0A6L2QDG3_COPFO</name>
<gene>
    <name evidence="1" type="ORF">Cfor_08569</name>
</gene>
<proteinExistence type="predicted"/>
<feature type="non-terminal residue" evidence="1">
    <location>
        <position position="1"/>
    </location>
</feature>
<dbReference type="EMBL" id="BLKM01001531">
    <property type="protein sequence ID" value="GFG40127.1"/>
    <property type="molecule type" value="Genomic_DNA"/>
</dbReference>
<reference evidence="2" key="1">
    <citation type="submission" date="2020-01" db="EMBL/GenBank/DDBJ databases">
        <title>Draft genome sequence of the Termite Coptotermes fromosanus.</title>
        <authorList>
            <person name="Itakura S."/>
            <person name="Yosikawa Y."/>
            <person name="Umezawa K."/>
        </authorList>
    </citation>
    <scope>NUCLEOTIDE SEQUENCE [LARGE SCALE GENOMIC DNA]</scope>
</reference>
<dbReference type="InterPro" id="IPR015919">
    <property type="entry name" value="Cadherin-like_sf"/>
</dbReference>